<gene>
    <name evidence="1" type="ORF">Amac_092170</name>
</gene>
<organism evidence="1 2">
    <name type="scientific">Acrocarpospora macrocephala</name>
    <dbReference type="NCBI Taxonomy" id="150177"/>
    <lineage>
        <taxon>Bacteria</taxon>
        <taxon>Bacillati</taxon>
        <taxon>Actinomycetota</taxon>
        <taxon>Actinomycetes</taxon>
        <taxon>Streptosporangiales</taxon>
        <taxon>Streptosporangiaceae</taxon>
        <taxon>Acrocarpospora</taxon>
    </lineage>
</organism>
<protein>
    <submittedName>
        <fullName evidence="1">Uncharacterized protein</fullName>
    </submittedName>
</protein>
<evidence type="ECO:0000313" key="1">
    <source>
        <dbReference type="EMBL" id="GES15620.1"/>
    </source>
</evidence>
<accession>A0A5M3X3K0</accession>
<keyword evidence="2" id="KW-1185">Reference proteome</keyword>
<proteinExistence type="predicted"/>
<reference evidence="1 2" key="1">
    <citation type="submission" date="2019-10" db="EMBL/GenBank/DDBJ databases">
        <title>Whole genome shotgun sequence of Acrocarpospora macrocephala NBRC 16266.</title>
        <authorList>
            <person name="Ichikawa N."/>
            <person name="Kimura A."/>
            <person name="Kitahashi Y."/>
            <person name="Komaki H."/>
            <person name="Oguchi A."/>
        </authorList>
    </citation>
    <scope>NUCLEOTIDE SEQUENCE [LARGE SCALE GENOMIC DNA]</scope>
    <source>
        <strain evidence="1 2">NBRC 16266</strain>
    </source>
</reference>
<dbReference type="OrthoDB" id="1780383at2"/>
<sequence length="105" mass="11785">MTEDPAMVFSQFAADLQNYVHLINTLVQQLASISRIPFHYFLLNGGQAQPDAAITSAEAGLANKPRERMIHFGEAWEQAMRWLCAVPRWVLPSTIKRISPSGVFI</sequence>
<dbReference type="AlphaFoldDB" id="A0A5M3X3K0"/>
<dbReference type="EMBL" id="BLAE01000079">
    <property type="protein sequence ID" value="GES15620.1"/>
    <property type="molecule type" value="Genomic_DNA"/>
</dbReference>
<dbReference type="RefSeq" id="WP_155360713.1">
    <property type="nucleotide sequence ID" value="NZ_BAAAHL010000073.1"/>
</dbReference>
<name>A0A5M3X3K0_9ACTN</name>
<comment type="caution">
    <text evidence="1">The sequence shown here is derived from an EMBL/GenBank/DDBJ whole genome shotgun (WGS) entry which is preliminary data.</text>
</comment>
<evidence type="ECO:0000313" key="2">
    <source>
        <dbReference type="Proteomes" id="UP000331127"/>
    </source>
</evidence>
<dbReference type="Proteomes" id="UP000331127">
    <property type="component" value="Unassembled WGS sequence"/>
</dbReference>